<accession>A0A3B1D2P1</accession>
<dbReference type="AlphaFoldDB" id="A0A3B1D2P1"/>
<gene>
    <name evidence="1" type="ORF">MNBD_NITROSPIRAE01-2073</name>
</gene>
<dbReference type="EMBL" id="UOGF01000070">
    <property type="protein sequence ID" value="VAX31053.1"/>
    <property type="molecule type" value="Genomic_DNA"/>
</dbReference>
<protein>
    <submittedName>
        <fullName evidence="1">Uncharacterized protein</fullName>
    </submittedName>
</protein>
<sequence>MIVIFLFPSSGHSETDLRWRYDGTISNGTKKIKTKLQNTYHGFLSSGGIYLAGYMIDSNGLNLPYAVFVSEDLSEQTYWTQEASVVQFFNYKSNLYLLDEDGGVQVLEGQKWGKEGFSLRPNSIIVSSSSHIVACNPAPLRKNSRTKGGCYSLQKKWQVDMNWRESIPVVCGKYLAIVEDFPEGKKGHKLDLETGKLVESRPLENPGTGQVLCKSFVH</sequence>
<evidence type="ECO:0000313" key="1">
    <source>
        <dbReference type="EMBL" id="VAX31053.1"/>
    </source>
</evidence>
<proteinExistence type="predicted"/>
<name>A0A3B1D2P1_9ZZZZ</name>
<reference evidence="1" key="1">
    <citation type="submission" date="2018-06" db="EMBL/GenBank/DDBJ databases">
        <authorList>
            <person name="Zhirakovskaya E."/>
        </authorList>
    </citation>
    <scope>NUCLEOTIDE SEQUENCE</scope>
</reference>
<organism evidence="1">
    <name type="scientific">hydrothermal vent metagenome</name>
    <dbReference type="NCBI Taxonomy" id="652676"/>
    <lineage>
        <taxon>unclassified sequences</taxon>
        <taxon>metagenomes</taxon>
        <taxon>ecological metagenomes</taxon>
    </lineage>
</organism>